<evidence type="ECO:0000313" key="4">
    <source>
        <dbReference type="Proteomes" id="UP001156903"/>
    </source>
</evidence>
<protein>
    <recommendedName>
        <fullName evidence="2">HTH cro/C1-type domain-containing protein</fullName>
    </recommendedName>
</protein>
<dbReference type="InterPro" id="IPR001387">
    <property type="entry name" value="Cro/C1-type_HTH"/>
</dbReference>
<organism evidence="3 4">
    <name type="scientific">Hydrogenophaga electricum</name>
    <dbReference type="NCBI Taxonomy" id="1230953"/>
    <lineage>
        <taxon>Bacteria</taxon>
        <taxon>Pseudomonadati</taxon>
        <taxon>Pseudomonadota</taxon>
        <taxon>Betaproteobacteria</taxon>
        <taxon>Burkholderiales</taxon>
        <taxon>Comamonadaceae</taxon>
        <taxon>Hydrogenophaga</taxon>
    </lineage>
</organism>
<dbReference type="InterPro" id="IPR010982">
    <property type="entry name" value="Lambda_DNA-bd_dom_sf"/>
</dbReference>
<gene>
    <name evidence="3" type="ORF">GCM10007935_05730</name>
</gene>
<feature type="domain" description="HTH cro/C1-type" evidence="2">
    <location>
        <begin position="91"/>
        <end position="146"/>
    </location>
</feature>
<dbReference type="PROSITE" id="PS50943">
    <property type="entry name" value="HTH_CROC1"/>
    <property type="match status" value="1"/>
</dbReference>
<reference evidence="4" key="1">
    <citation type="journal article" date="2019" name="Int. J. Syst. Evol. Microbiol.">
        <title>The Global Catalogue of Microorganisms (GCM) 10K type strain sequencing project: providing services to taxonomists for standard genome sequencing and annotation.</title>
        <authorList>
            <consortium name="The Broad Institute Genomics Platform"/>
            <consortium name="The Broad Institute Genome Sequencing Center for Infectious Disease"/>
            <person name="Wu L."/>
            <person name="Ma J."/>
        </authorList>
    </citation>
    <scope>NUCLEOTIDE SEQUENCE [LARGE SCALE GENOMIC DNA]</scope>
    <source>
        <strain evidence="4">NBRC 109341</strain>
    </source>
</reference>
<evidence type="ECO:0000313" key="3">
    <source>
        <dbReference type="EMBL" id="GLS13144.1"/>
    </source>
</evidence>
<feature type="region of interest" description="Disordered" evidence="1">
    <location>
        <begin position="61"/>
        <end position="81"/>
    </location>
</feature>
<dbReference type="RefSeq" id="WP_284306617.1">
    <property type="nucleotide sequence ID" value="NZ_BSPB01000003.1"/>
</dbReference>
<evidence type="ECO:0000259" key="2">
    <source>
        <dbReference type="PROSITE" id="PS50943"/>
    </source>
</evidence>
<dbReference type="CDD" id="cd00093">
    <property type="entry name" value="HTH_XRE"/>
    <property type="match status" value="1"/>
</dbReference>
<dbReference type="SUPFAM" id="SSF47413">
    <property type="entry name" value="lambda repressor-like DNA-binding domains"/>
    <property type="match status" value="1"/>
</dbReference>
<evidence type="ECO:0000256" key="1">
    <source>
        <dbReference type="SAM" id="MobiDB-lite"/>
    </source>
</evidence>
<dbReference type="SMART" id="SM00530">
    <property type="entry name" value="HTH_XRE"/>
    <property type="match status" value="1"/>
</dbReference>
<name>A0ABQ6C067_9BURK</name>
<proteinExistence type="predicted"/>
<keyword evidence="4" id="KW-1185">Reference proteome</keyword>
<comment type="caution">
    <text evidence="3">The sequence shown here is derived from an EMBL/GenBank/DDBJ whole genome shotgun (WGS) entry which is preliminary data.</text>
</comment>
<accession>A0ABQ6C067</accession>
<dbReference type="EMBL" id="BSPB01000003">
    <property type="protein sequence ID" value="GLS13144.1"/>
    <property type="molecule type" value="Genomic_DNA"/>
</dbReference>
<dbReference type="Proteomes" id="UP001156903">
    <property type="component" value="Unassembled WGS sequence"/>
</dbReference>
<dbReference type="Gene3D" id="1.10.260.40">
    <property type="entry name" value="lambda repressor-like DNA-binding domains"/>
    <property type="match status" value="1"/>
</dbReference>
<sequence length="151" mass="16456">MTAFSDAFRAEVLRMARKEIKADVGGLRKTVTAQRSEIAALKRDVKVLTSQLKAVLKAVARQDGAGKASAPEDTDAPARRGRRFKFDAQVLAAKREQLGISQQAMAALLEASMLSVSRWESGKVTPRAAQVERIQAVLKIGKREARARLQG</sequence>
<dbReference type="Pfam" id="PF01381">
    <property type="entry name" value="HTH_3"/>
    <property type="match status" value="1"/>
</dbReference>